<gene>
    <name evidence="1" type="ORF">TCM_001564</name>
</gene>
<dbReference type="AlphaFoldDB" id="A0A061DJC2"/>
<dbReference type="eggNOG" id="ENOG502SPEZ">
    <property type="taxonomic scope" value="Eukaryota"/>
</dbReference>
<dbReference type="InParanoid" id="A0A061DJC2"/>
<proteinExistence type="predicted"/>
<accession>A0A061DJC2</accession>
<keyword evidence="2" id="KW-1185">Reference proteome</keyword>
<organism evidence="1 2">
    <name type="scientific">Theobroma cacao</name>
    <name type="common">Cacao</name>
    <name type="synonym">Cocoa</name>
    <dbReference type="NCBI Taxonomy" id="3641"/>
    <lineage>
        <taxon>Eukaryota</taxon>
        <taxon>Viridiplantae</taxon>
        <taxon>Streptophyta</taxon>
        <taxon>Embryophyta</taxon>
        <taxon>Tracheophyta</taxon>
        <taxon>Spermatophyta</taxon>
        <taxon>Magnoliopsida</taxon>
        <taxon>eudicotyledons</taxon>
        <taxon>Gunneridae</taxon>
        <taxon>Pentapetalae</taxon>
        <taxon>rosids</taxon>
        <taxon>malvids</taxon>
        <taxon>Malvales</taxon>
        <taxon>Malvaceae</taxon>
        <taxon>Byttnerioideae</taxon>
        <taxon>Theobroma</taxon>
    </lineage>
</organism>
<evidence type="ECO:0000313" key="1">
    <source>
        <dbReference type="EMBL" id="EOX92650.1"/>
    </source>
</evidence>
<dbReference type="Proteomes" id="UP000026915">
    <property type="component" value="Chromosome 1"/>
</dbReference>
<sequence length="220" mass="25218">MPSIPASIYPTKYSQPIPVIAFFDTGVVETVINPKILPEKFWIPFDRHFKTASDQTFTAHLISKPITIQIFPQCSITTQVLGSELLGKDIVVGFDIYHQSQHLRILPNGIRYKYSFKPFVPIPKIYSFHQPDEQVQLIVETLRQKACANSHLEFLHKCENPFWKNPEFFVKLPFKHNEDINPTKATPSGMNPDHQNLAEQECKELLQQGLIEASNSQRAC</sequence>
<dbReference type="Gramene" id="EOX92650">
    <property type="protein sequence ID" value="EOX92650"/>
    <property type="gene ID" value="TCM_001564"/>
</dbReference>
<dbReference type="EMBL" id="CM001879">
    <property type="protein sequence ID" value="EOX92650.1"/>
    <property type="molecule type" value="Genomic_DNA"/>
</dbReference>
<reference evidence="1 2" key="1">
    <citation type="journal article" date="2013" name="Genome Biol.">
        <title>The genome sequence of the most widely cultivated cacao type and its use to identify candidate genes regulating pod color.</title>
        <authorList>
            <person name="Motamayor J.C."/>
            <person name="Mockaitis K."/>
            <person name="Schmutz J."/>
            <person name="Haiminen N."/>
            <person name="Iii D.L."/>
            <person name="Cornejo O."/>
            <person name="Findley S.D."/>
            <person name="Zheng P."/>
            <person name="Utro F."/>
            <person name="Royaert S."/>
            <person name="Saski C."/>
            <person name="Jenkins J."/>
            <person name="Podicheti R."/>
            <person name="Zhao M."/>
            <person name="Scheffler B.E."/>
            <person name="Stack J.C."/>
            <person name="Feltus F.A."/>
            <person name="Mustiga G.M."/>
            <person name="Amores F."/>
            <person name="Phillips W."/>
            <person name="Marelli J.P."/>
            <person name="May G.D."/>
            <person name="Shapiro H."/>
            <person name="Ma J."/>
            <person name="Bustamante C.D."/>
            <person name="Schnell R.J."/>
            <person name="Main D."/>
            <person name="Gilbert D."/>
            <person name="Parida L."/>
            <person name="Kuhn D.N."/>
        </authorList>
    </citation>
    <scope>NUCLEOTIDE SEQUENCE [LARGE SCALE GENOMIC DNA]</scope>
    <source>
        <strain evidence="2">cv. Matina 1-6</strain>
    </source>
</reference>
<name>A0A061DJC2_THECC</name>
<protein>
    <submittedName>
        <fullName evidence="1">Polyprotein, putative</fullName>
    </submittedName>
</protein>
<dbReference type="HOGENOM" id="CLU_1258030_0_0_1"/>
<evidence type="ECO:0000313" key="2">
    <source>
        <dbReference type="Proteomes" id="UP000026915"/>
    </source>
</evidence>